<evidence type="ECO:0000313" key="3">
    <source>
        <dbReference type="Proteomes" id="UP000006222"/>
    </source>
</evidence>
<reference evidence="2 3" key="1">
    <citation type="journal article" date="2013" name="Mar. Genomics">
        <title>Expression of sulfatases in Rhodopirellula baltica and the diversity of sulfatases in the genus Rhodopirellula.</title>
        <authorList>
            <person name="Wegner C.E."/>
            <person name="Richter-Heitmann T."/>
            <person name="Klindworth A."/>
            <person name="Klockow C."/>
            <person name="Richter M."/>
            <person name="Achstetter T."/>
            <person name="Glockner F.O."/>
            <person name="Harder J."/>
        </authorList>
    </citation>
    <scope>NUCLEOTIDE SEQUENCE [LARGE SCALE GENOMIC DNA]</scope>
    <source>
        <strain evidence="2 3">WH47</strain>
    </source>
</reference>
<comment type="caution">
    <text evidence="2">The sequence shown here is derived from an EMBL/GenBank/DDBJ whole genome shotgun (WGS) entry which is preliminary data.</text>
</comment>
<sequence length="52" mass="5659">MIARHLGIAMTANDRGGACSRSPGHSDLQRHQAKAQTQETPETRVLRTSNTT</sequence>
<accession>F2AS73</accession>
<protein>
    <submittedName>
        <fullName evidence="2">Uncharacterized protein</fullName>
    </submittedName>
</protein>
<feature type="region of interest" description="Disordered" evidence="1">
    <location>
        <begin position="1"/>
        <end position="52"/>
    </location>
</feature>
<feature type="compositionally biased region" description="Polar residues" evidence="1">
    <location>
        <begin position="34"/>
        <end position="52"/>
    </location>
</feature>
<gene>
    <name evidence="2" type="ORF">RBWH47_03247</name>
</gene>
<proteinExistence type="predicted"/>
<dbReference type="AlphaFoldDB" id="F2AS73"/>
<dbReference type="Proteomes" id="UP000006222">
    <property type="component" value="Unassembled WGS sequence"/>
</dbReference>
<evidence type="ECO:0000313" key="2">
    <source>
        <dbReference type="EMBL" id="EGF27489.1"/>
    </source>
</evidence>
<name>F2AS73_RHOBT</name>
<organism evidence="2 3">
    <name type="scientific">Rhodopirellula baltica WH47</name>
    <dbReference type="NCBI Taxonomy" id="991778"/>
    <lineage>
        <taxon>Bacteria</taxon>
        <taxon>Pseudomonadati</taxon>
        <taxon>Planctomycetota</taxon>
        <taxon>Planctomycetia</taxon>
        <taxon>Pirellulales</taxon>
        <taxon>Pirellulaceae</taxon>
        <taxon>Rhodopirellula</taxon>
    </lineage>
</organism>
<dbReference type="EMBL" id="AFAR01000140">
    <property type="protein sequence ID" value="EGF27489.1"/>
    <property type="molecule type" value="Genomic_DNA"/>
</dbReference>
<evidence type="ECO:0000256" key="1">
    <source>
        <dbReference type="SAM" id="MobiDB-lite"/>
    </source>
</evidence>